<dbReference type="Proteomes" id="UP000232638">
    <property type="component" value="Chromosome"/>
</dbReference>
<organism evidence="2 3">
    <name type="scientific">Candidatus Thiodictyon syntrophicum</name>
    <dbReference type="NCBI Taxonomy" id="1166950"/>
    <lineage>
        <taxon>Bacteria</taxon>
        <taxon>Pseudomonadati</taxon>
        <taxon>Pseudomonadota</taxon>
        <taxon>Gammaproteobacteria</taxon>
        <taxon>Chromatiales</taxon>
        <taxon>Chromatiaceae</taxon>
        <taxon>Thiodictyon</taxon>
    </lineage>
</organism>
<gene>
    <name evidence="2" type="ORF">THSYN_28900</name>
</gene>
<proteinExistence type="predicted"/>
<dbReference type="EMBL" id="CP020370">
    <property type="protein sequence ID" value="AUB84556.1"/>
    <property type="molecule type" value="Genomic_DNA"/>
</dbReference>
<sequence length="397" mass="42369">MPQTPIPRARRELPILALGFRPFFLVAGLSAVLTLLVWLAMLHGNLAMDGYYAGTTWHAHELLFGYGLAVIAGFLLTAVRNWTGLATATGAELGALTLLWTLGRVAPLLPLPAVLVAILDLSFPALLALSLFKPLWQGPNPANRAFLALLGGMCLAALLVHLQALGLTTRTALAGDRLMLGLTLLTLLVVAGRVMPFFTRTAIPDAAPRSNPWVERLTFGLALLWVGADSSTQLGLPVAVPAAVLALSLALVQGLRLAGWHDRRVWGIPLLAVLYSGYLWLILGLTLNGLAHLGLLQPFPALHALTIGAIGVFTLGMMTRVTLGHTGRAMVASRPTVIAFAALNLAALVRVFGPLAWPSAYSHWLIGSGFLWVLAFGVFLWVYAPLLVSRRVDGRPG</sequence>
<feature type="transmembrane region" description="Helical" evidence="1">
    <location>
        <begin position="295"/>
        <end position="316"/>
    </location>
</feature>
<feature type="transmembrane region" description="Helical" evidence="1">
    <location>
        <begin position="62"/>
        <end position="78"/>
    </location>
</feature>
<feature type="transmembrane region" description="Helical" evidence="1">
    <location>
        <begin position="20"/>
        <end position="42"/>
    </location>
</feature>
<keyword evidence="3" id="KW-1185">Reference proteome</keyword>
<protein>
    <submittedName>
        <fullName evidence="2">Short-chain dehydrogenase</fullName>
    </submittedName>
</protein>
<feature type="transmembrane region" description="Helical" evidence="1">
    <location>
        <begin position="234"/>
        <end position="252"/>
    </location>
</feature>
<dbReference type="OrthoDB" id="9770040at2"/>
<dbReference type="Pfam" id="PF05940">
    <property type="entry name" value="NnrS"/>
    <property type="match status" value="1"/>
</dbReference>
<evidence type="ECO:0000256" key="1">
    <source>
        <dbReference type="SAM" id="Phobius"/>
    </source>
</evidence>
<dbReference type="AlphaFoldDB" id="A0A2K8UG55"/>
<evidence type="ECO:0000313" key="2">
    <source>
        <dbReference type="EMBL" id="AUB84556.1"/>
    </source>
</evidence>
<keyword evidence="1" id="KW-0812">Transmembrane</keyword>
<accession>A0A2K8UG55</accession>
<feature type="transmembrane region" description="Helical" evidence="1">
    <location>
        <begin position="369"/>
        <end position="388"/>
    </location>
</feature>
<feature type="transmembrane region" description="Helical" evidence="1">
    <location>
        <begin position="178"/>
        <end position="198"/>
    </location>
</feature>
<evidence type="ECO:0000313" key="3">
    <source>
        <dbReference type="Proteomes" id="UP000232638"/>
    </source>
</evidence>
<reference evidence="2 3" key="1">
    <citation type="submission" date="2017-03" db="EMBL/GenBank/DDBJ databases">
        <title>Complete genome sequence of Candidatus 'Thiodictyon syntrophicum' sp. nov. strain Cad16T, a photolithoautotroph purple sulfur bacterium isolated from an alpine meromictic lake.</title>
        <authorList>
            <person name="Luedin S.M."/>
            <person name="Pothier J.F."/>
            <person name="Danza F."/>
            <person name="Storelli N."/>
            <person name="Wittwer M."/>
            <person name="Tonolla M."/>
        </authorList>
    </citation>
    <scope>NUCLEOTIDE SEQUENCE [LARGE SCALE GENOMIC DNA]</scope>
    <source>
        <strain evidence="2 3">Cad16T</strain>
    </source>
</reference>
<keyword evidence="1" id="KW-0472">Membrane</keyword>
<dbReference type="InterPro" id="IPR010266">
    <property type="entry name" value="NnrS"/>
</dbReference>
<keyword evidence="1" id="KW-1133">Transmembrane helix</keyword>
<feature type="transmembrane region" description="Helical" evidence="1">
    <location>
        <begin position="264"/>
        <end position="283"/>
    </location>
</feature>
<feature type="transmembrane region" description="Helical" evidence="1">
    <location>
        <begin position="109"/>
        <end position="132"/>
    </location>
</feature>
<name>A0A2K8UG55_9GAMM</name>
<dbReference type="RefSeq" id="WP_100922205.1">
    <property type="nucleotide sequence ID" value="NZ_CP020370.1"/>
</dbReference>
<feature type="transmembrane region" description="Helical" evidence="1">
    <location>
        <begin position="337"/>
        <end position="357"/>
    </location>
</feature>
<dbReference type="KEGG" id="tsy:THSYN_28900"/>
<feature type="transmembrane region" description="Helical" evidence="1">
    <location>
        <begin position="144"/>
        <end position="166"/>
    </location>
</feature>